<keyword evidence="5" id="KW-0997">Cell inner membrane</keyword>
<evidence type="ECO:0000256" key="8">
    <source>
        <dbReference type="ARBA" id="ARBA00023065"/>
    </source>
</evidence>
<comment type="subcellular location">
    <subcellularLocation>
        <location evidence="1">Membrane</location>
        <topology evidence="1">Multi-pass membrane protein</topology>
    </subcellularLocation>
</comment>
<dbReference type="NCBIfam" id="NF007950">
    <property type="entry name" value="PRK10669.1"/>
    <property type="match status" value="1"/>
</dbReference>
<dbReference type="InterPro" id="IPR003148">
    <property type="entry name" value="RCK_N"/>
</dbReference>
<feature type="transmembrane region" description="Helical" evidence="10">
    <location>
        <begin position="118"/>
        <end position="137"/>
    </location>
</feature>
<dbReference type="EMBL" id="RNRV01000026">
    <property type="protein sequence ID" value="MHO05590.1"/>
    <property type="molecule type" value="Genomic_DNA"/>
</dbReference>
<evidence type="ECO:0000256" key="10">
    <source>
        <dbReference type="SAM" id="Phobius"/>
    </source>
</evidence>
<evidence type="ECO:0000313" key="12">
    <source>
        <dbReference type="EMBL" id="MHO05590.1"/>
    </source>
</evidence>
<keyword evidence="4" id="KW-0050">Antiport</keyword>
<evidence type="ECO:0000256" key="5">
    <source>
        <dbReference type="ARBA" id="ARBA00022519"/>
    </source>
</evidence>
<feature type="transmembrane region" description="Helical" evidence="10">
    <location>
        <begin position="336"/>
        <end position="357"/>
    </location>
</feature>
<proteinExistence type="inferred from homology"/>
<feature type="transmembrane region" description="Helical" evidence="10">
    <location>
        <begin position="63"/>
        <end position="81"/>
    </location>
</feature>
<dbReference type="Pfam" id="PF00999">
    <property type="entry name" value="Na_H_Exchanger"/>
    <property type="match status" value="1"/>
</dbReference>
<dbReference type="PANTHER" id="PTHR42751:SF1">
    <property type="entry name" value="CATION_PROTON ANTIPORTER YBAL-RELATED"/>
    <property type="match status" value="1"/>
</dbReference>
<feature type="transmembrane region" description="Helical" evidence="10">
    <location>
        <begin position="227"/>
        <end position="244"/>
    </location>
</feature>
<dbReference type="InterPro" id="IPR006153">
    <property type="entry name" value="Cation/H_exchanger_TM"/>
</dbReference>
<dbReference type="GO" id="GO:0006813">
    <property type="term" value="P:potassium ion transport"/>
    <property type="evidence" value="ECO:0007669"/>
    <property type="project" value="InterPro"/>
</dbReference>
<reference evidence="12" key="1">
    <citation type="submission" date="2018-10" db="EMBL/GenBank/DDBJ databases">
        <authorList>
            <consortium name="NARMS: The National Antimicrobial Resistance Monitoring System"/>
        </authorList>
    </citation>
    <scope>NUCLEOTIDE SEQUENCE [LARGE SCALE GENOMIC DNA]</scope>
    <source>
        <strain evidence="12">CVM N17EC0388</strain>
    </source>
</reference>
<organism evidence="12">
    <name type="scientific">Escherichia coli</name>
    <dbReference type="NCBI Taxonomy" id="562"/>
    <lineage>
        <taxon>Bacteria</taxon>
        <taxon>Pseudomonadati</taxon>
        <taxon>Pseudomonadota</taxon>
        <taxon>Gammaproteobacteria</taxon>
        <taxon>Enterobacterales</taxon>
        <taxon>Enterobacteriaceae</taxon>
        <taxon>Escherichia</taxon>
    </lineage>
</organism>
<keyword evidence="7 10" id="KW-1133">Transmembrane helix</keyword>
<keyword evidence="9 10" id="KW-0472">Membrane</keyword>
<feature type="domain" description="RCK N-terminal" evidence="11">
    <location>
        <begin position="415"/>
        <end position="532"/>
    </location>
</feature>
<protein>
    <submittedName>
        <fullName evidence="12">Kef family K(+) transporter</fullName>
    </submittedName>
</protein>
<feature type="transmembrane region" description="Helical" evidence="10">
    <location>
        <begin position="93"/>
        <end position="112"/>
    </location>
</feature>
<dbReference type="PROSITE" id="PS51201">
    <property type="entry name" value="RCK_N"/>
    <property type="match status" value="1"/>
</dbReference>
<feature type="transmembrane region" description="Helical" evidence="10">
    <location>
        <begin position="304"/>
        <end position="324"/>
    </location>
</feature>
<dbReference type="GO" id="GO:0016020">
    <property type="term" value="C:membrane"/>
    <property type="evidence" value="ECO:0007669"/>
    <property type="project" value="UniProtKB-SubCell"/>
</dbReference>
<feature type="transmembrane region" description="Helical" evidence="10">
    <location>
        <begin position="281"/>
        <end position="298"/>
    </location>
</feature>
<feature type="transmembrane region" description="Helical" evidence="10">
    <location>
        <begin position="6"/>
        <end position="26"/>
    </location>
</feature>
<dbReference type="InterPro" id="IPR038770">
    <property type="entry name" value="Na+/solute_symporter_sf"/>
</dbReference>
<dbReference type="GO" id="GO:1902600">
    <property type="term" value="P:proton transmembrane transport"/>
    <property type="evidence" value="ECO:0007669"/>
    <property type="project" value="InterPro"/>
</dbReference>
<keyword evidence="3" id="KW-0813">Transport</keyword>
<keyword evidence="6 10" id="KW-0812">Transmembrane</keyword>
<evidence type="ECO:0000256" key="3">
    <source>
        <dbReference type="ARBA" id="ARBA00022448"/>
    </source>
</evidence>
<comment type="similarity">
    <text evidence="2">Belongs to the monovalent cation:proton antiporter 2 (CPA2) transporter (TC 2.A.37) family.</text>
</comment>
<evidence type="ECO:0000259" key="11">
    <source>
        <dbReference type="PROSITE" id="PS51201"/>
    </source>
</evidence>
<feature type="transmembrane region" description="Helical" evidence="10">
    <location>
        <begin position="369"/>
        <end position="388"/>
    </location>
</feature>
<dbReference type="Pfam" id="PF02254">
    <property type="entry name" value="TrkA_N"/>
    <property type="match status" value="1"/>
</dbReference>
<evidence type="ECO:0000256" key="7">
    <source>
        <dbReference type="ARBA" id="ARBA00022989"/>
    </source>
</evidence>
<evidence type="ECO:0000256" key="2">
    <source>
        <dbReference type="ARBA" id="ARBA00005551"/>
    </source>
</evidence>
<feature type="transmembrane region" description="Helical" evidence="10">
    <location>
        <begin position="33"/>
        <end position="51"/>
    </location>
</feature>
<evidence type="ECO:0000256" key="4">
    <source>
        <dbReference type="ARBA" id="ARBA00022449"/>
    </source>
</evidence>
<name>A0A3L0VZZ4_ECOLX</name>
<dbReference type="AlphaFoldDB" id="A0A3L0VZZ4"/>
<dbReference type="GO" id="GO:0015297">
    <property type="term" value="F:antiporter activity"/>
    <property type="evidence" value="ECO:0007669"/>
    <property type="project" value="UniProtKB-KW"/>
</dbReference>
<sequence length="550" mass="58554">MDHSLPLITTLVGGFVLAYVLGMLAHRLKISPMVGYLAAGVISGPFTPGYVADMALVPELAELGVILLMFGVGLHFSFSDLMSVKKIAIPGAIVQIAVATLLGMGLSSLLGWDLTAGLMFGLALSTASTVVLLRALESRQNLETLQGRIAIGWLIVEDLVMVLALVMLPILANIQHGDQSMSWQSIALDLGWTLGKVALFVALMMVVGSRFIPWLLAHTASTGSRELFTLAVLTGSLGIAFGAVKLFGVSFALGAFFAGIVMNSSELSHRAANNTLPLQDAFAVLFFVSVGMLFNPAVLLTDPLAVLATLFIIMFGKSVAAYAIVRLFRYSQRTALTISASLAQIGEFSFILIGLAIVLKLVPEAARDLILVGASLSIMLNPLVFNAVERYLEKHPDADNTRALAECKCPAVEMKEHTVLVGFGRVGRLLVEGLQAAGRQLVVIEQDPHRLESLHQAGIPHINGNVANDEVLCRAAIADASWLLVAIPNSFEAGEAIAQARLINPAIRVIARAHSDDEVHFLTRQGADKVIMGEREIALGMLAETTGAPA</sequence>
<evidence type="ECO:0000256" key="1">
    <source>
        <dbReference type="ARBA" id="ARBA00004141"/>
    </source>
</evidence>
<dbReference type="InterPro" id="IPR036291">
    <property type="entry name" value="NAD(P)-bd_dom_sf"/>
</dbReference>
<dbReference type="SUPFAM" id="SSF51735">
    <property type="entry name" value="NAD(P)-binding Rossmann-fold domains"/>
    <property type="match status" value="1"/>
</dbReference>
<accession>A0A3L0VZZ4</accession>
<feature type="transmembrane region" description="Helical" evidence="10">
    <location>
        <begin position="192"/>
        <end position="215"/>
    </location>
</feature>
<comment type="caution">
    <text evidence="12">The sequence shown here is derived from an EMBL/GenBank/DDBJ whole genome shotgun (WGS) entry which is preliminary data.</text>
</comment>
<dbReference type="Gene3D" id="1.20.1530.20">
    <property type="match status" value="1"/>
</dbReference>
<evidence type="ECO:0000256" key="6">
    <source>
        <dbReference type="ARBA" id="ARBA00022692"/>
    </source>
</evidence>
<keyword evidence="5" id="KW-1003">Cell membrane</keyword>
<dbReference type="PANTHER" id="PTHR42751">
    <property type="entry name" value="SODIUM/HYDROGEN EXCHANGER FAMILY/TRKA DOMAIN PROTEIN"/>
    <property type="match status" value="1"/>
</dbReference>
<feature type="transmembrane region" description="Helical" evidence="10">
    <location>
        <begin position="149"/>
        <end position="172"/>
    </location>
</feature>
<gene>
    <name evidence="12" type="ORF">D9F05_14590</name>
</gene>
<keyword evidence="8" id="KW-0406">Ion transport</keyword>
<evidence type="ECO:0000256" key="9">
    <source>
        <dbReference type="ARBA" id="ARBA00023136"/>
    </source>
</evidence>
<dbReference type="Gene3D" id="3.40.50.720">
    <property type="entry name" value="NAD(P)-binding Rossmann-like Domain"/>
    <property type="match status" value="1"/>
</dbReference>